<dbReference type="AlphaFoldDB" id="A0AAW9V797"/>
<gene>
    <name evidence="3" type="ORF">GKR67_03225</name>
</gene>
<keyword evidence="2" id="KW-0560">Oxidoreductase</keyword>
<dbReference type="PROSITE" id="PS00061">
    <property type="entry name" value="ADH_SHORT"/>
    <property type="match status" value="1"/>
</dbReference>
<evidence type="ECO:0000256" key="2">
    <source>
        <dbReference type="ARBA" id="ARBA00023002"/>
    </source>
</evidence>
<evidence type="ECO:0000256" key="1">
    <source>
        <dbReference type="ARBA" id="ARBA00006484"/>
    </source>
</evidence>
<dbReference type="EMBL" id="WLUB01000010">
    <property type="protein sequence ID" value="MTC33623.1"/>
    <property type="molecule type" value="Genomic_DNA"/>
</dbReference>
<dbReference type="PANTHER" id="PTHR42760:SF133">
    <property type="entry name" value="3-OXOACYL-[ACYL-CARRIER-PROTEIN] REDUCTASE"/>
    <property type="match status" value="1"/>
</dbReference>
<organism evidence="3 4">
    <name type="scientific">Providencia alcalifaciens</name>
    <dbReference type="NCBI Taxonomy" id="126385"/>
    <lineage>
        <taxon>Bacteria</taxon>
        <taxon>Pseudomonadati</taxon>
        <taxon>Pseudomonadota</taxon>
        <taxon>Gammaproteobacteria</taxon>
        <taxon>Enterobacterales</taxon>
        <taxon>Morganellaceae</taxon>
        <taxon>Providencia</taxon>
    </lineage>
</organism>
<comment type="caution">
    <text evidence="3">The sequence shown here is derived from an EMBL/GenBank/DDBJ whole genome shotgun (WGS) entry which is preliminary data.</text>
</comment>
<dbReference type="InterPro" id="IPR036291">
    <property type="entry name" value="NAD(P)-bd_dom_sf"/>
</dbReference>
<sequence>MSTPSAIIHNAGITKDAAIWLDIMENNLISIINWNLHLLPAMLLEKYGSIILISSVSGLKGNIGQTAYAASKGAMFGIARSLAHEVGRFGTRVNCVALGLIDGDMIKAIPETKLNSCPPMAGAKTLSQ</sequence>
<dbReference type="SUPFAM" id="SSF51735">
    <property type="entry name" value="NAD(P)-binding Rossmann-fold domains"/>
    <property type="match status" value="1"/>
</dbReference>
<proteinExistence type="inferred from homology"/>
<name>A0AAW9V797_9GAMM</name>
<dbReference type="GO" id="GO:0016616">
    <property type="term" value="F:oxidoreductase activity, acting on the CH-OH group of donors, NAD or NADP as acceptor"/>
    <property type="evidence" value="ECO:0007669"/>
    <property type="project" value="TreeGrafter"/>
</dbReference>
<dbReference type="InterPro" id="IPR002347">
    <property type="entry name" value="SDR_fam"/>
</dbReference>
<dbReference type="PRINTS" id="PR00080">
    <property type="entry name" value="SDRFAMILY"/>
</dbReference>
<dbReference type="Gene3D" id="3.40.50.720">
    <property type="entry name" value="NAD(P)-binding Rossmann-like Domain"/>
    <property type="match status" value="1"/>
</dbReference>
<comment type="similarity">
    <text evidence="1">Belongs to the short-chain dehydrogenases/reductases (SDR) family.</text>
</comment>
<dbReference type="Pfam" id="PF00106">
    <property type="entry name" value="adh_short"/>
    <property type="match status" value="1"/>
</dbReference>
<dbReference type="PANTHER" id="PTHR42760">
    <property type="entry name" value="SHORT-CHAIN DEHYDROGENASES/REDUCTASES FAMILY MEMBER"/>
    <property type="match status" value="1"/>
</dbReference>
<evidence type="ECO:0000313" key="3">
    <source>
        <dbReference type="EMBL" id="MTC33623.1"/>
    </source>
</evidence>
<dbReference type="Proteomes" id="UP000449944">
    <property type="component" value="Unassembled WGS sequence"/>
</dbReference>
<reference evidence="3 4" key="1">
    <citation type="submission" date="2019-10" db="EMBL/GenBank/DDBJ databases">
        <title>Comparative genomic analysis of Providencia.</title>
        <authorList>
            <person name="Yuan C."/>
            <person name="Wei Y."/>
            <person name="Yin Z."/>
        </authorList>
    </citation>
    <scope>NUCLEOTIDE SEQUENCE [LARGE SCALE GENOMIC DNA]</scope>
    <source>
        <strain evidence="4">wls1934</strain>
    </source>
</reference>
<dbReference type="PRINTS" id="PR00081">
    <property type="entry name" value="GDHRDH"/>
</dbReference>
<accession>A0AAW9V797</accession>
<protein>
    <submittedName>
        <fullName evidence="3">SDR family NAD(P)-dependent oxidoreductase</fullName>
    </submittedName>
</protein>
<evidence type="ECO:0000313" key="4">
    <source>
        <dbReference type="Proteomes" id="UP000449944"/>
    </source>
</evidence>
<dbReference type="InterPro" id="IPR020904">
    <property type="entry name" value="Sc_DH/Rdtase_CS"/>
</dbReference>